<reference evidence="11" key="1">
    <citation type="submission" date="2021-02" db="EMBL/GenBank/DDBJ databases">
        <authorList>
            <person name="Dougan E. K."/>
            <person name="Rhodes N."/>
            <person name="Thang M."/>
            <person name="Chan C."/>
        </authorList>
    </citation>
    <scope>NUCLEOTIDE SEQUENCE</scope>
</reference>
<dbReference type="CDD" id="cd06468">
    <property type="entry name" value="p23_CacyBP"/>
    <property type="match status" value="1"/>
</dbReference>
<dbReference type="Gene3D" id="2.60.40.790">
    <property type="match status" value="1"/>
</dbReference>
<dbReference type="GO" id="GO:0044548">
    <property type="term" value="F:S100 protein binding"/>
    <property type="evidence" value="ECO:0007669"/>
    <property type="project" value="InterPro"/>
</dbReference>
<dbReference type="GO" id="GO:0015631">
    <property type="term" value="F:tubulin binding"/>
    <property type="evidence" value="ECO:0007669"/>
    <property type="project" value="InterPro"/>
</dbReference>
<feature type="transmembrane region" description="Helical" evidence="8">
    <location>
        <begin position="199"/>
        <end position="223"/>
    </location>
</feature>
<feature type="domain" description="SGS" evidence="9">
    <location>
        <begin position="407"/>
        <end position="471"/>
    </location>
</feature>
<evidence type="ECO:0000313" key="11">
    <source>
        <dbReference type="EMBL" id="CAE7319148.1"/>
    </source>
</evidence>
<keyword evidence="4 8" id="KW-1133">Transmembrane helix</keyword>
<evidence type="ECO:0000259" key="10">
    <source>
        <dbReference type="PROSITE" id="PS51203"/>
    </source>
</evidence>
<dbReference type="Pfam" id="PF01529">
    <property type="entry name" value="DHHC"/>
    <property type="match status" value="1"/>
</dbReference>
<dbReference type="GO" id="GO:0016020">
    <property type="term" value="C:membrane"/>
    <property type="evidence" value="ECO:0007669"/>
    <property type="project" value="UniProtKB-SubCell"/>
</dbReference>
<comment type="similarity">
    <text evidence="8">Belongs to the DHHC palmitoyltransferase family.</text>
</comment>
<evidence type="ECO:0000256" key="6">
    <source>
        <dbReference type="ARBA" id="ARBA00023136"/>
    </source>
</evidence>
<dbReference type="Pfam" id="PF04969">
    <property type="entry name" value="CS"/>
    <property type="match status" value="1"/>
</dbReference>
<comment type="subcellular location">
    <subcellularLocation>
        <location evidence="1">Membrane</location>
        <topology evidence="1">Multi-pass membrane protein</topology>
    </subcellularLocation>
</comment>
<evidence type="ECO:0000256" key="8">
    <source>
        <dbReference type="RuleBase" id="RU079119"/>
    </source>
</evidence>
<dbReference type="GO" id="GO:0019706">
    <property type="term" value="F:protein-cysteine S-palmitoyltransferase activity"/>
    <property type="evidence" value="ECO:0007669"/>
    <property type="project" value="UniProtKB-EC"/>
</dbReference>
<dbReference type="InterPro" id="IPR001594">
    <property type="entry name" value="Palmitoyltrfase_DHHC"/>
</dbReference>
<dbReference type="SUPFAM" id="SSF49764">
    <property type="entry name" value="HSP20-like chaperones"/>
    <property type="match status" value="1"/>
</dbReference>
<dbReference type="EMBL" id="CAJNJA010013363">
    <property type="protein sequence ID" value="CAE7319148.1"/>
    <property type="molecule type" value="Genomic_DNA"/>
</dbReference>
<feature type="transmembrane region" description="Helical" evidence="8">
    <location>
        <begin position="56"/>
        <end position="75"/>
    </location>
</feature>
<dbReference type="PANTHER" id="PTHR13164">
    <property type="entry name" value="CALICYLIN BINDING PROTEIN"/>
    <property type="match status" value="1"/>
</dbReference>
<dbReference type="PROSITE" id="PS51203">
    <property type="entry name" value="CS"/>
    <property type="match status" value="1"/>
</dbReference>
<feature type="domain" description="CS" evidence="10">
    <location>
        <begin position="324"/>
        <end position="426"/>
    </location>
</feature>
<dbReference type="OrthoDB" id="164025at2759"/>
<comment type="domain">
    <text evidence="8">The DHHC domain is required for palmitoyltransferase activity.</text>
</comment>
<evidence type="ECO:0000256" key="7">
    <source>
        <dbReference type="ARBA" id="ARBA00025145"/>
    </source>
</evidence>
<dbReference type="GO" id="GO:0005634">
    <property type="term" value="C:nucleus"/>
    <property type="evidence" value="ECO:0007669"/>
    <property type="project" value="TreeGrafter"/>
</dbReference>
<protein>
    <recommendedName>
        <fullName evidence="8">Palmitoyltransferase</fullName>
        <ecNumber evidence="8">2.3.1.225</ecNumber>
    </recommendedName>
</protein>
<evidence type="ECO:0000256" key="4">
    <source>
        <dbReference type="ARBA" id="ARBA00022989"/>
    </source>
</evidence>
<dbReference type="InterPro" id="IPR037893">
    <property type="entry name" value="CS_CacyBP"/>
</dbReference>
<keyword evidence="3" id="KW-0833">Ubl conjugation pathway</keyword>
<dbReference type="PROSITE" id="PS51048">
    <property type="entry name" value="SGS"/>
    <property type="match status" value="1"/>
</dbReference>
<keyword evidence="2 8" id="KW-0812">Transmembrane</keyword>
<dbReference type="InterPro" id="IPR007052">
    <property type="entry name" value="CS_dom"/>
</dbReference>
<dbReference type="EC" id="2.3.1.225" evidence="8"/>
<proteinExistence type="inferred from homology"/>
<comment type="function">
    <text evidence="7">May be involved in calcium-dependent ubiquitination and subsequent proteasomal degradation of target proteins. Probably serves as a molecular bridge in ubiquitin E3 complexes. Participates in the ubiquitin-mediated degradation of beta-catenin (CTNNB1).</text>
</comment>
<dbReference type="GO" id="GO:0031625">
    <property type="term" value="F:ubiquitin protein ligase binding"/>
    <property type="evidence" value="ECO:0007669"/>
    <property type="project" value="InterPro"/>
</dbReference>
<evidence type="ECO:0000256" key="2">
    <source>
        <dbReference type="ARBA" id="ARBA00022692"/>
    </source>
</evidence>
<organism evidence="11 12">
    <name type="scientific">Symbiodinium necroappetens</name>
    <dbReference type="NCBI Taxonomy" id="1628268"/>
    <lineage>
        <taxon>Eukaryota</taxon>
        <taxon>Sar</taxon>
        <taxon>Alveolata</taxon>
        <taxon>Dinophyceae</taxon>
        <taxon>Suessiales</taxon>
        <taxon>Symbiodiniaceae</taxon>
        <taxon>Symbiodinium</taxon>
    </lineage>
</organism>
<feature type="non-terminal residue" evidence="11">
    <location>
        <position position="1"/>
    </location>
</feature>
<sequence>DKVRPNCIGNADGDLENQVGRGKLVRLYQQWPSKNMFCCCGCCMTGGTDECYCPNMCVWCFILVPSCTYFGLVAPKLISNGIYLLPGATLAIFLIATGLLLATCCTDPGIIPCREVILATGTADQLKVALGYDVLGPEGSDSASLPPQLRKQGYRFCNTCCIVRPPRSSHCSDCDNCVLRFDHHCPFVNNCVGQRNYHYFFGFITCVMVLATMVMPALALHLFNPDQDKAMKNAAKIDKSMSLLFYAMCAVGELAADIAELKDMLQRAQRPAVREELQRVLTKLEAEQLKAKSSEAAPAATSPKVAPATAQAAAPAVDVRPVGPWTEITTFALDLGGYNKPDVSIDLRLKGVEELPAESLTCDFKEDSFDLKIMGLDGKNHRFVRTNLEKDIVPAESSFRVKKNHVIINLRKVKGEYGYDSWVDLCAKGKRKPAASKSENPQDSIMSMMKDLYDEGDDNMKKIIGEAMYKA</sequence>
<keyword evidence="5" id="KW-0007">Acetylation</keyword>
<dbReference type="Proteomes" id="UP000601435">
    <property type="component" value="Unassembled WGS sequence"/>
</dbReference>
<evidence type="ECO:0000256" key="1">
    <source>
        <dbReference type="ARBA" id="ARBA00004141"/>
    </source>
</evidence>
<dbReference type="AlphaFoldDB" id="A0A812NJ03"/>
<evidence type="ECO:0000256" key="5">
    <source>
        <dbReference type="ARBA" id="ARBA00022990"/>
    </source>
</evidence>
<evidence type="ECO:0000259" key="9">
    <source>
        <dbReference type="PROSITE" id="PS51048"/>
    </source>
</evidence>
<dbReference type="InterPro" id="IPR008978">
    <property type="entry name" value="HSP20-like_chaperone"/>
</dbReference>
<feature type="transmembrane region" description="Helical" evidence="8">
    <location>
        <begin position="81"/>
        <end position="102"/>
    </location>
</feature>
<evidence type="ECO:0000313" key="12">
    <source>
        <dbReference type="Proteomes" id="UP000601435"/>
    </source>
</evidence>
<feature type="non-terminal residue" evidence="11">
    <location>
        <position position="471"/>
    </location>
</feature>
<dbReference type="Pfam" id="PF09032">
    <property type="entry name" value="Siah-Interact_N"/>
    <property type="match status" value="1"/>
</dbReference>
<gene>
    <name evidence="11" type="primary">ZDHHC14</name>
    <name evidence="11" type="ORF">SNEC2469_LOCUS7993</name>
</gene>
<dbReference type="PROSITE" id="PS50216">
    <property type="entry name" value="DHHC"/>
    <property type="match status" value="1"/>
</dbReference>
<dbReference type="PANTHER" id="PTHR13164:SF3">
    <property type="entry name" value="CALCYCLIN-BINDING PROTEIN"/>
    <property type="match status" value="1"/>
</dbReference>
<keyword evidence="6 8" id="KW-0472">Membrane</keyword>
<accession>A0A812NJ03</accession>
<name>A0A812NJ03_9DINO</name>
<dbReference type="InterPro" id="IPR015120">
    <property type="entry name" value="Siah-Interact_N"/>
</dbReference>
<evidence type="ECO:0000256" key="3">
    <source>
        <dbReference type="ARBA" id="ARBA00022786"/>
    </source>
</evidence>
<keyword evidence="8" id="KW-0808">Transferase</keyword>
<comment type="catalytic activity">
    <reaction evidence="8">
        <text>L-cysteinyl-[protein] + hexadecanoyl-CoA = S-hexadecanoyl-L-cysteinyl-[protein] + CoA</text>
        <dbReference type="Rhea" id="RHEA:36683"/>
        <dbReference type="Rhea" id="RHEA-COMP:10131"/>
        <dbReference type="Rhea" id="RHEA-COMP:11032"/>
        <dbReference type="ChEBI" id="CHEBI:29950"/>
        <dbReference type="ChEBI" id="CHEBI:57287"/>
        <dbReference type="ChEBI" id="CHEBI:57379"/>
        <dbReference type="ChEBI" id="CHEBI:74151"/>
        <dbReference type="EC" id="2.3.1.225"/>
    </reaction>
</comment>
<dbReference type="InterPro" id="IPR007699">
    <property type="entry name" value="SGS_dom"/>
</dbReference>
<dbReference type="InterPro" id="IPR052289">
    <property type="entry name" value="Calcyclin-binding_UBL-bridge"/>
</dbReference>
<keyword evidence="12" id="KW-1185">Reference proteome</keyword>
<keyword evidence="8" id="KW-0012">Acyltransferase</keyword>
<comment type="caution">
    <text evidence="11">The sequence shown here is derived from an EMBL/GenBank/DDBJ whole genome shotgun (WGS) entry which is preliminary data.</text>
</comment>